<evidence type="ECO:0000259" key="3">
    <source>
        <dbReference type="PROSITE" id="PS50887"/>
    </source>
</evidence>
<dbReference type="Pfam" id="PF00990">
    <property type="entry name" value="GGDEF"/>
    <property type="match status" value="1"/>
</dbReference>
<feature type="coiled-coil region" evidence="1">
    <location>
        <begin position="358"/>
        <end position="392"/>
    </location>
</feature>
<dbReference type="RefSeq" id="WP_118496479.1">
    <property type="nucleotide sequence ID" value="NZ_JAJEQF010000010.1"/>
</dbReference>
<dbReference type="InterPro" id="IPR029787">
    <property type="entry name" value="Nucleotide_cyclase"/>
</dbReference>
<accession>A0AAE3AUU2</accession>
<evidence type="ECO:0000313" key="4">
    <source>
        <dbReference type="EMBL" id="MCC2167215.1"/>
    </source>
</evidence>
<keyword evidence="1" id="KW-0175">Coiled coil</keyword>
<keyword evidence="5" id="KW-1185">Reference proteome</keyword>
<keyword evidence="2" id="KW-0812">Transmembrane</keyword>
<dbReference type="Gene3D" id="3.30.70.270">
    <property type="match status" value="1"/>
</dbReference>
<feature type="transmembrane region" description="Helical" evidence="2">
    <location>
        <begin position="418"/>
        <end position="438"/>
    </location>
</feature>
<evidence type="ECO:0000256" key="1">
    <source>
        <dbReference type="SAM" id="Coils"/>
    </source>
</evidence>
<reference evidence="4 5" key="1">
    <citation type="submission" date="2021-10" db="EMBL/GenBank/DDBJ databases">
        <title>Anaerobic single-cell dispensing facilitates the cultivation of human gut bacteria.</title>
        <authorList>
            <person name="Afrizal A."/>
        </authorList>
    </citation>
    <scope>NUCLEOTIDE SEQUENCE [LARGE SCALE GENOMIC DNA]</scope>
    <source>
        <strain evidence="4 5">CLA-AA-H244</strain>
    </source>
</reference>
<keyword evidence="2" id="KW-1133">Transmembrane helix</keyword>
<evidence type="ECO:0000313" key="5">
    <source>
        <dbReference type="Proteomes" id="UP001199355"/>
    </source>
</evidence>
<dbReference type="InterPro" id="IPR000160">
    <property type="entry name" value="GGDEF_dom"/>
</dbReference>
<organism evidence="4 5">
    <name type="scientific">Gallintestinimicrobium propionicum</name>
    <dbReference type="NCBI Taxonomy" id="2981770"/>
    <lineage>
        <taxon>Bacteria</taxon>
        <taxon>Bacillati</taxon>
        <taxon>Bacillota</taxon>
        <taxon>Clostridia</taxon>
        <taxon>Lachnospirales</taxon>
        <taxon>Lachnospiraceae</taxon>
        <taxon>Gallintestinimicrobium</taxon>
    </lineage>
</organism>
<dbReference type="PROSITE" id="PS50887">
    <property type="entry name" value="GGDEF"/>
    <property type="match status" value="1"/>
</dbReference>
<proteinExistence type="predicted"/>
<dbReference type="EMBL" id="JAJEQF010000010">
    <property type="protein sequence ID" value="MCC2167215.1"/>
    <property type="molecule type" value="Genomic_DNA"/>
</dbReference>
<dbReference type="Proteomes" id="UP001199355">
    <property type="component" value="Unassembled WGS sequence"/>
</dbReference>
<protein>
    <submittedName>
        <fullName evidence="4">GGDEF domain-containing protein</fullName>
    </submittedName>
</protein>
<keyword evidence="2" id="KW-0472">Membrane</keyword>
<comment type="caution">
    <text evidence="4">The sequence shown here is derived from an EMBL/GenBank/DDBJ whole genome shotgun (WGS) entry which is preliminary data.</text>
</comment>
<gene>
    <name evidence="4" type="ORF">LKD45_05810</name>
</gene>
<dbReference type="SUPFAM" id="SSF55073">
    <property type="entry name" value="Nucleotide cyclase"/>
    <property type="match status" value="1"/>
</dbReference>
<name>A0AAE3AUU2_9FIRM</name>
<evidence type="ECO:0000256" key="2">
    <source>
        <dbReference type="SAM" id="Phobius"/>
    </source>
</evidence>
<sequence>MKKFEILRYLKRFSMLIFLLTMAGAAMIYLYAQGKQQYTASVVLKYTNDGVKDGYAPDGSELDVNEIYSSTVIAQAMDSLGASGRLTTVRSNCSVTPIISEEQEKINDALIEKGEEVTYFPDTYKVSLVVDGKLGGSYARNMLDAIMQSYCTYYTEKYVEQKLSLNPSRNLLDNGYDYYECVRILENDTNDMHDFLMAKRESYPNFRSSQTGYTYKDLCAIYSELKKYEIPKLYAYVLDGPQIRDGKILQEFIANSIADSQNSEAVGAQQRSEIERLIASYVEKNAGILKSYFTEGGDNVSSNYILGTIEDAGAGEKAITTYDNLILELVGIDKTIAADKIDRQFLEETLTAFQNVSFGGTEEEHAKMEQMINDYENELQEYYEIVNTSSKELNLYISADYLKMVSSVRVAPSINIKLYIMLALVLFFVIGCCGAVLLGRLSDIVDYLLYIDKKTGMPNREKLNIYIGEMAGKVLPEAFTCFTLNLDNLSELTKRFGYTVGDGVLKDFAGLVQLMGDTEGMRGYNGVGRFVVFFEECSSKKAAAMIRILDNQVEEYNSLNPEYPIRYTAAWATTEETDTYEIRELLRLSQKKWKQMEKEKKDKTEEET</sequence>
<dbReference type="AlphaFoldDB" id="A0AAE3AUU2"/>
<feature type="transmembrane region" description="Helical" evidence="2">
    <location>
        <begin position="12"/>
        <end position="32"/>
    </location>
</feature>
<feature type="domain" description="GGDEF" evidence="3">
    <location>
        <begin position="477"/>
        <end position="608"/>
    </location>
</feature>
<dbReference type="InterPro" id="IPR043128">
    <property type="entry name" value="Rev_trsase/Diguanyl_cyclase"/>
</dbReference>